<dbReference type="RefSeq" id="WP_106890399.1">
    <property type="nucleotide sequence ID" value="NZ_CP027860.1"/>
</dbReference>
<evidence type="ECO:0000256" key="5">
    <source>
        <dbReference type="SAM" id="Phobius"/>
    </source>
</evidence>
<dbReference type="Pfam" id="PF00069">
    <property type="entry name" value="Pkinase"/>
    <property type="match status" value="1"/>
</dbReference>
<keyword evidence="5" id="KW-0812">Transmembrane</keyword>
<evidence type="ECO:0000313" key="8">
    <source>
        <dbReference type="Proteomes" id="UP000241074"/>
    </source>
</evidence>
<dbReference type="Gene3D" id="3.30.200.20">
    <property type="entry name" value="Phosphorylase Kinase, domain 1"/>
    <property type="match status" value="1"/>
</dbReference>
<dbReference type="Proteomes" id="UP000241074">
    <property type="component" value="Chromosome"/>
</dbReference>
<evidence type="ECO:0000256" key="1">
    <source>
        <dbReference type="ARBA" id="ARBA00022679"/>
    </source>
</evidence>
<evidence type="ECO:0000256" key="2">
    <source>
        <dbReference type="ARBA" id="ARBA00022741"/>
    </source>
</evidence>
<keyword evidence="2" id="KW-0547">Nucleotide-binding</keyword>
<name>A0A2P1PNQ3_9GAMM</name>
<evidence type="ECO:0000259" key="6">
    <source>
        <dbReference type="PROSITE" id="PS50011"/>
    </source>
</evidence>
<reference evidence="7 8" key="2">
    <citation type="submission" date="2018-03" db="EMBL/GenBank/DDBJ databases">
        <authorList>
            <person name="Keele B.F."/>
        </authorList>
    </citation>
    <scope>NUCLEOTIDE SEQUENCE [LARGE SCALE GENOMIC DNA]</scope>
    <source>
        <strain evidence="7 8">D13</strain>
    </source>
</reference>
<dbReference type="Gene3D" id="1.25.40.10">
    <property type="entry name" value="Tetratricopeptide repeat domain"/>
    <property type="match status" value="1"/>
</dbReference>
<dbReference type="SUPFAM" id="SSF48452">
    <property type="entry name" value="TPR-like"/>
    <property type="match status" value="1"/>
</dbReference>
<keyword evidence="5" id="KW-0472">Membrane</keyword>
<organism evidence="7 8">
    <name type="scientific">Ahniella affigens</name>
    <dbReference type="NCBI Taxonomy" id="2021234"/>
    <lineage>
        <taxon>Bacteria</taxon>
        <taxon>Pseudomonadati</taxon>
        <taxon>Pseudomonadota</taxon>
        <taxon>Gammaproteobacteria</taxon>
        <taxon>Lysobacterales</taxon>
        <taxon>Rhodanobacteraceae</taxon>
        <taxon>Ahniella</taxon>
    </lineage>
</organism>
<dbReference type="PANTHER" id="PTHR43289">
    <property type="entry name" value="MITOGEN-ACTIVATED PROTEIN KINASE KINASE KINASE 20-RELATED"/>
    <property type="match status" value="1"/>
</dbReference>
<dbReference type="InterPro" id="IPR000719">
    <property type="entry name" value="Prot_kinase_dom"/>
</dbReference>
<keyword evidence="8" id="KW-1185">Reference proteome</keyword>
<protein>
    <recommendedName>
        <fullName evidence="6">Protein kinase domain-containing protein</fullName>
    </recommendedName>
</protein>
<dbReference type="Pfam" id="PF13181">
    <property type="entry name" value="TPR_8"/>
    <property type="match status" value="1"/>
</dbReference>
<dbReference type="Gene3D" id="1.10.510.10">
    <property type="entry name" value="Transferase(Phosphotransferase) domain 1"/>
    <property type="match status" value="1"/>
</dbReference>
<dbReference type="SMART" id="SM00220">
    <property type="entry name" value="S_TKc"/>
    <property type="match status" value="1"/>
</dbReference>
<dbReference type="CDD" id="cd14014">
    <property type="entry name" value="STKc_PknB_like"/>
    <property type="match status" value="1"/>
</dbReference>
<keyword evidence="4" id="KW-0067">ATP-binding</keyword>
<feature type="domain" description="Protein kinase" evidence="6">
    <location>
        <begin position="70"/>
        <end position="346"/>
    </location>
</feature>
<dbReference type="KEGG" id="xba:C7S18_04340"/>
<dbReference type="InterPro" id="IPR011990">
    <property type="entry name" value="TPR-like_helical_dom_sf"/>
</dbReference>
<keyword evidence="5" id="KW-1133">Transmembrane helix</keyword>
<accession>A0A2P1PNQ3</accession>
<dbReference type="InterPro" id="IPR011009">
    <property type="entry name" value="Kinase-like_dom_sf"/>
</dbReference>
<dbReference type="SUPFAM" id="SSF56112">
    <property type="entry name" value="Protein kinase-like (PK-like)"/>
    <property type="match status" value="1"/>
</dbReference>
<feature type="transmembrane region" description="Helical" evidence="5">
    <location>
        <begin position="373"/>
        <end position="394"/>
    </location>
</feature>
<evidence type="ECO:0000256" key="3">
    <source>
        <dbReference type="ARBA" id="ARBA00022777"/>
    </source>
</evidence>
<evidence type="ECO:0000313" key="7">
    <source>
        <dbReference type="EMBL" id="AVP96470.1"/>
    </source>
</evidence>
<dbReference type="OrthoDB" id="9783151at2"/>
<keyword evidence="1" id="KW-0808">Transferase</keyword>
<reference evidence="7 8" key="1">
    <citation type="submission" date="2018-03" db="EMBL/GenBank/DDBJ databases">
        <title>Ahniella affigens gen. nov., sp. nov., a gammaproteobacterium isolated from sandy soil near a stream.</title>
        <authorList>
            <person name="Ko Y."/>
            <person name="Kim J.-H."/>
        </authorList>
    </citation>
    <scope>NUCLEOTIDE SEQUENCE [LARGE SCALE GENOMIC DNA]</scope>
    <source>
        <strain evidence="7 8">D13</strain>
    </source>
</reference>
<dbReference type="PROSITE" id="PS50011">
    <property type="entry name" value="PROTEIN_KINASE_DOM"/>
    <property type="match status" value="1"/>
</dbReference>
<proteinExistence type="predicted"/>
<keyword evidence="3" id="KW-0418">Kinase</keyword>
<dbReference type="PANTHER" id="PTHR43289:SF6">
    <property type="entry name" value="SERINE_THREONINE-PROTEIN KINASE NEKL-3"/>
    <property type="match status" value="1"/>
</dbReference>
<dbReference type="InterPro" id="IPR008271">
    <property type="entry name" value="Ser/Thr_kinase_AS"/>
</dbReference>
<gene>
    <name evidence="7" type="ORF">C7S18_04340</name>
</gene>
<dbReference type="AlphaFoldDB" id="A0A2P1PNQ3"/>
<dbReference type="GO" id="GO:0004674">
    <property type="term" value="F:protein serine/threonine kinase activity"/>
    <property type="evidence" value="ECO:0007669"/>
    <property type="project" value="TreeGrafter"/>
</dbReference>
<sequence length="848" mass="93724">MSFDKIKQLFDELASLPPKSRTERLAQADIGEQTRGALRRLLDLDDAMAGDPERVLPVRDEPIPERIGPFTIDGLMGEGGMGRVFRAHREVSGVRQAIAIKVIRRDRLDAATRARFQLERQVLAVLKHPHIASMVDVGETIDGQPYLALEYIDGQHITQYAAEKQLGLRARIQLFRDVASAVAYAHRNLIVHRDLKPSNVLVDADGMAKVIDFGIAKPLMSQFGESEVGETQTAQRFFSPQSAAPEQLQGGLVTPSCDIYGLGALLYELLAGTPVFDFTGMNGLGIEKAILTQEPVAPSARIAVDAVAGMASDADLDAIALVCLRKNPEDRYSSVEKLIEDLDAWLDSRPVAARNGNSWYRFRRFVTRHRRSLAFAASLFVVMLVAGGLTFNAYRNSAAQTVRADQFAKMLIGAISSADPGRKSGVDLTARELFRSLVRTVQEAPDVAPNDRQDLQLTLTDILLRVGDSEAARKLLEATPVPTVGDSEHYFKYFTMKATLLRNEGKFDEAGLVYGDMLRNTTGNNHVGALLSQLRLRYERGEDAGLIPLLEQLKDPPLPNEYEVSRLGLIADIYRITGQYAPAQEQYEAAIALAEHVYPEGPAMQSRFRTHLLWLTSVQGDIESAERYLEAERIALETYHEPGSLPMLLYMGKAAQLLRRKGKPEEALALQREHLALLSGRVPADSPILINETFDLAQAEFEVGNRDAAMTYYEKVINQADRIHDVANPNRMLFRAAYCMQLASLGRWSSVATWIEPAVQNAEKEPSLKKWDVYPIVLAMKAGGTFGQNKTPENRRKFVEALKHAREGAESPETIGAVETLIAAVKSEGIDLGPREVSESAESEAKTP</sequence>
<evidence type="ECO:0000256" key="4">
    <source>
        <dbReference type="ARBA" id="ARBA00022840"/>
    </source>
</evidence>
<dbReference type="InterPro" id="IPR019734">
    <property type="entry name" value="TPR_rpt"/>
</dbReference>
<dbReference type="GO" id="GO:0005524">
    <property type="term" value="F:ATP binding"/>
    <property type="evidence" value="ECO:0007669"/>
    <property type="project" value="UniProtKB-KW"/>
</dbReference>
<dbReference type="PROSITE" id="PS00108">
    <property type="entry name" value="PROTEIN_KINASE_ST"/>
    <property type="match status" value="1"/>
</dbReference>
<dbReference type="EMBL" id="CP027860">
    <property type="protein sequence ID" value="AVP96470.1"/>
    <property type="molecule type" value="Genomic_DNA"/>
</dbReference>